<keyword evidence="1" id="KW-1133">Transmembrane helix</keyword>
<name>A0A1G2D713_9BACT</name>
<proteinExistence type="predicted"/>
<feature type="transmembrane region" description="Helical" evidence="1">
    <location>
        <begin position="20"/>
        <end position="43"/>
    </location>
</feature>
<reference evidence="2 3" key="1">
    <citation type="journal article" date="2016" name="Nat. Commun.">
        <title>Thousands of microbial genomes shed light on interconnected biogeochemical processes in an aquifer system.</title>
        <authorList>
            <person name="Anantharaman K."/>
            <person name="Brown C.T."/>
            <person name="Hug L.A."/>
            <person name="Sharon I."/>
            <person name="Castelle C.J."/>
            <person name="Probst A.J."/>
            <person name="Thomas B.C."/>
            <person name="Singh A."/>
            <person name="Wilkins M.J."/>
            <person name="Karaoz U."/>
            <person name="Brodie E.L."/>
            <person name="Williams K.H."/>
            <person name="Hubbard S.S."/>
            <person name="Banfield J.F."/>
        </authorList>
    </citation>
    <scope>NUCLEOTIDE SEQUENCE [LARGE SCALE GENOMIC DNA]</scope>
</reference>
<dbReference type="InterPro" id="IPR012902">
    <property type="entry name" value="N_methyl_site"/>
</dbReference>
<dbReference type="AlphaFoldDB" id="A0A1G2D713"/>
<gene>
    <name evidence="2" type="ORF">A3D65_01215</name>
</gene>
<accession>A0A1G2D713</accession>
<keyword evidence="1" id="KW-0812">Transmembrane</keyword>
<evidence type="ECO:0000313" key="3">
    <source>
        <dbReference type="Proteomes" id="UP000177996"/>
    </source>
</evidence>
<evidence type="ECO:0008006" key="4">
    <source>
        <dbReference type="Google" id="ProtNLM"/>
    </source>
</evidence>
<dbReference type="PROSITE" id="PS00409">
    <property type="entry name" value="PROKAR_NTER_METHYL"/>
    <property type="match status" value="1"/>
</dbReference>
<dbReference type="EMBL" id="MHLL01000030">
    <property type="protein sequence ID" value="OGZ08681.1"/>
    <property type="molecule type" value="Genomic_DNA"/>
</dbReference>
<evidence type="ECO:0000313" key="2">
    <source>
        <dbReference type="EMBL" id="OGZ08681.1"/>
    </source>
</evidence>
<evidence type="ECO:0000256" key="1">
    <source>
        <dbReference type="SAM" id="Phobius"/>
    </source>
</evidence>
<protein>
    <recommendedName>
        <fullName evidence="4">General secretion pathway GspH domain-containing protein</fullName>
    </recommendedName>
</protein>
<organism evidence="2 3">
    <name type="scientific">Candidatus Lloydbacteria bacterium RIFCSPHIGHO2_02_FULL_50_13</name>
    <dbReference type="NCBI Taxonomy" id="1798661"/>
    <lineage>
        <taxon>Bacteria</taxon>
        <taxon>Candidatus Lloydiibacteriota</taxon>
    </lineage>
</organism>
<dbReference type="STRING" id="1798661.A3D65_01215"/>
<sequence>MHKIILPPSRFRPSFQGGVTLIEVFVAVSISILVLVLSVYALLSFWEKRTVDAEVENVLSLLSRSRVDTIASRNNAVYGVHIESDRMVFYIGPNYDSATTTNMTVMINPALEITNIALSGGGTNVLYKRWSGGTDQSGTFELRFKENTEVSTTIVVGGTGVAYIE</sequence>
<dbReference type="Proteomes" id="UP000177996">
    <property type="component" value="Unassembled WGS sequence"/>
</dbReference>
<keyword evidence="1" id="KW-0472">Membrane</keyword>
<comment type="caution">
    <text evidence="2">The sequence shown here is derived from an EMBL/GenBank/DDBJ whole genome shotgun (WGS) entry which is preliminary data.</text>
</comment>